<reference evidence="5" key="1">
    <citation type="submission" date="2016-06" db="UniProtKB">
        <authorList>
            <consortium name="WormBaseParasite"/>
        </authorList>
    </citation>
    <scope>IDENTIFICATION</scope>
</reference>
<feature type="compositionally biased region" description="Polar residues" evidence="1">
    <location>
        <begin position="430"/>
        <end position="444"/>
    </location>
</feature>
<proteinExistence type="predicted"/>
<feature type="domain" description="Reverse transcriptase" evidence="2">
    <location>
        <begin position="1"/>
        <end position="395"/>
    </location>
</feature>
<dbReference type="PROSITE" id="PS50878">
    <property type="entry name" value="RT_POL"/>
    <property type="match status" value="1"/>
</dbReference>
<evidence type="ECO:0000313" key="3">
    <source>
        <dbReference type="EMBL" id="VDL89520.1"/>
    </source>
</evidence>
<protein>
    <submittedName>
        <fullName evidence="5">Reverse transcriptase domain-containing protein</fullName>
    </submittedName>
</protein>
<sequence length="535" mass="59743">MKTLPDYLTDRQVTYVLKSPQNPTDTDSCQFWQGSSYTTGFCFVKHLGRFAYLASGHGRSVGNCGGRAKSLSNECESRRIRFQYFNSSIAPSELDDNIDGWLDNPRSNRLERRTAQVVRELAHYKVDIAALIETQFSEQGQLEEDKFHVDLLFLLATLPKADSLIVLGEFNARVGTDHAPWQGVLGHHGLGSWNDNGLLLLQAEGEPLTLTTDMNVTTHKLQQKCQKMRNHIYTTFVDLTKAFDTVNCDGLGKVMQKFDCPERFTHSVRQFHDGMTARVTDNGTLSDALALTNGVKQGCVLAPTLFSLMFFAMRIRRTQVTTCVSTVTVHDLLFADDCALNTVTEEDVRRSMDLFASGSANFGSTISISKKVEMHQPPLSEEYNDLRINVYGAQIKPVKTRENLRLSSRRLVDTPLRSGNLDRLLEPSQEAESLSSQLPPQTTEAEMARQDPGHGSPGTDRNPQHPCHAKAIATVMERPPGSRWVSSMQVFYLSELMHTQVAVCLHSDMTGAVDIVRNDDRIGLGRLYLPIEALT</sequence>
<dbReference type="OrthoDB" id="10070415at2759"/>
<dbReference type="AlphaFoldDB" id="A0A183SFY7"/>
<dbReference type="InterPro" id="IPR000477">
    <property type="entry name" value="RT_dom"/>
</dbReference>
<name>A0A183SFY7_SCHSO</name>
<evidence type="ECO:0000259" key="2">
    <source>
        <dbReference type="PROSITE" id="PS50878"/>
    </source>
</evidence>
<gene>
    <name evidence="3" type="ORF">SSLN_LOCUS3135</name>
</gene>
<accession>A0A183SFY7</accession>
<keyword evidence="4" id="KW-1185">Reference proteome</keyword>
<dbReference type="PANTHER" id="PTHR47027:SF26">
    <property type="entry name" value="REVERSE TRANSCRIPTASE DOMAIN-CONTAINING PROTEIN"/>
    <property type="match status" value="1"/>
</dbReference>
<reference evidence="3 4" key="2">
    <citation type="submission" date="2018-11" db="EMBL/GenBank/DDBJ databases">
        <authorList>
            <consortium name="Pathogen Informatics"/>
        </authorList>
    </citation>
    <scope>NUCLEOTIDE SEQUENCE [LARGE SCALE GENOMIC DNA]</scope>
    <source>
        <strain evidence="3 4">NST_G2</strain>
    </source>
</reference>
<dbReference type="PANTHER" id="PTHR47027">
    <property type="entry name" value="REVERSE TRANSCRIPTASE DOMAIN-CONTAINING PROTEIN"/>
    <property type="match status" value="1"/>
</dbReference>
<evidence type="ECO:0000256" key="1">
    <source>
        <dbReference type="SAM" id="MobiDB-lite"/>
    </source>
</evidence>
<dbReference type="Proteomes" id="UP000275846">
    <property type="component" value="Unassembled WGS sequence"/>
</dbReference>
<evidence type="ECO:0000313" key="4">
    <source>
        <dbReference type="Proteomes" id="UP000275846"/>
    </source>
</evidence>
<dbReference type="Pfam" id="PF00078">
    <property type="entry name" value="RVT_1"/>
    <property type="match status" value="1"/>
</dbReference>
<dbReference type="WBParaSite" id="SSLN_0000323501-mRNA-1">
    <property type="protein sequence ID" value="SSLN_0000323501-mRNA-1"/>
    <property type="gene ID" value="SSLN_0000323501"/>
</dbReference>
<evidence type="ECO:0000313" key="5">
    <source>
        <dbReference type="WBParaSite" id="SSLN_0000323501-mRNA-1"/>
    </source>
</evidence>
<feature type="region of interest" description="Disordered" evidence="1">
    <location>
        <begin position="425"/>
        <end position="466"/>
    </location>
</feature>
<dbReference type="EMBL" id="UYSU01032440">
    <property type="protein sequence ID" value="VDL89520.1"/>
    <property type="molecule type" value="Genomic_DNA"/>
</dbReference>
<organism evidence="5">
    <name type="scientific">Schistocephalus solidus</name>
    <name type="common">Tapeworm</name>
    <dbReference type="NCBI Taxonomy" id="70667"/>
    <lineage>
        <taxon>Eukaryota</taxon>
        <taxon>Metazoa</taxon>
        <taxon>Spiralia</taxon>
        <taxon>Lophotrochozoa</taxon>
        <taxon>Platyhelminthes</taxon>
        <taxon>Cestoda</taxon>
        <taxon>Eucestoda</taxon>
        <taxon>Diphyllobothriidea</taxon>
        <taxon>Diphyllobothriidae</taxon>
        <taxon>Schistocephalus</taxon>
    </lineage>
</organism>